<keyword evidence="2" id="KW-1185">Reference proteome</keyword>
<name>A0A1I3R0A6_9FLAO</name>
<dbReference type="PANTHER" id="PTHR45947:SF3">
    <property type="entry name" value="SULFOQUINOVOSYL TRANSFERASE SQD2"/>
    <property type="match status" value="1"/>
</dbReference>
<sequence length="376" mass="42406">MKIIWFTENYPPSKGGMSRSCDRIVANLRMHHTVDVFHFTNKTPAFTTENHENGTYTAIPVFEDSSHTLNMLWAFIKDHPLIKESAMFTGFGSHLCLKGITLMANWLQKPVLICFRGNDFDTAIFSQKKQDLLYTISNATAIACVASEKQERIKIMRLNDQVYFTPNSIDFKQWCILQSDLALANTIKTELKLTVKTNIIGLVGFLKQKKGVDFFIQTLQKSQLIKTVHLHIVGEIEPHIELELNRLEISYSKVLPTSKTELIANYLVCDAIAIPSIYDGMPNVIFEAAALNKPIIASKAGGIPDVLDKNTAFMFDVLSESDLLNALASYDNASQELLSKKSEQLLKQLKSNFTTAQETKSYLDIFNKITTKTHEN</sequence>
<dbReference type="PANTHER" id="PTHR45947">
    <property type="entry name" value="SULFOQUINOVOSYL TRANSFERASE SQD2"/>
    <property type="match status" value="1"/>
</dbReference>
<evidence type="ECO:0000313" key="2">
    <source>
        <dbReference type="Proteomes" id="UP000199559"/>
    </source>
</evidence>
<dbReference type="Gene3D" id="3.40.50.2000">
    <property type="entry name" value="Glycogen Phosphorylase B"/>
    <property type="match status" value="2"/>
</dbReference>
<evidence type="ECO:0000313" key="1">
    <source>
        <dbReference type="EMBL" id="SFJ39953.1"/>
    </source>
</evidence>
<dbReference type="InterPro" id="IPR050194">
    <property type="entry name" value="Glycosyltransferase_grp1"/>
</dbReference>
<reference evidence="2" key="1">
    <citation type="submission" date="2016-10" db="EMBL/GenBank/DDBJ databases">
        <authorList>
            <person name="Varghese N."/>
            <person name="Submissions S."/>
        </authorList>
    </citation>
    <scope>NUCLEOTIDE SEQUENCE [LARGE SCALE GENOMIC DNA]</scope>
    <source>
        <strain evidence="2">DSM 28881</strain>
    </source>
</reference>
<dbReference type="SUPFAM" id="SSF53756">
    <property type="entry name" value="UDP-Glycosyltransferase/glycogen phosphorylase"/>
    <property type="match status" value="1"/>
</dbReference>
<dbReference type="AlphaFoldDB" id="A0A1I3R0A6"/>
<organism evidence="1 2">
    <name type="scientific">Olleya namhaensis</name>
    <dbReference type="NCBI Taxonomy" id="1144750"/>
    <lineage>
        <taxon>Bacteria</taxon>
        <taxon>Pseudomonadati</taxon>
        <taxon>Bacteroidota</taxon>
        <taxon>Flavobacteriia</taxon>
        <taxon>Flavobacteriales</taxon>
        <taxon>Flavobacteriaceae</taxon>
    </lineage>
</organism>
<dbReference type="STRING" id="1144750.SAMN05443431_10760"/>
<keyword evidence="1" id="KW-0808">Transferase</keyword>
<dbReference type="GO" id="GO:0016757">
    <property type="term" value="F:glycosyltransferase activity"/>
    <property type="evidence" value="ECO:0007669"/>
    <property type="project" value="TreeGrafter"/>
</dbReference>
<dbReference type="RefSeq" id="WP_090840787.1">
    <property type="nucleotide sequence ID" value="NZ_FORM01000007.1"/>
</dbReference>
<proteinExistence type="predicted"/>
<dbReference type="Pfam" id="PF13692">
    <property type="entry name" value="Glyco_trans_1_4"/>
    <property type="match status" value="1"/>
</dbReference>
<accession>A0A1I3R0A6</accession>
<dbReference type="Proteomes" id="UP000199559">
    <property type="component" value="Unassembled WGS sequence"/>
</dbReference>
<dbReference type="CDD" id="cd03801">
    <property type="entry name" value="GT4_PimA-like"/>
    <property type="match status" value="1"/>
</dbReference>
<gene>
    <name evidence="1" type="ORF">SAMN05443431_10760</name>
</gene>
<dbReference type="EMBL" id="FORM01000007">
    <property type="protein sequence ID" value="SFJ39953.1"/>
    <property type="molecule type" value="Genomic_DNA"/>
</dbReference>
<protein>
    <submittedName>
        <fullName evidence="1">Glycosyltransferase involved in cell wall bisynthesis</fullName>
    </submittedName>
</protein>